<dbReference type="OrthoDB" id="262453at2759"/>
<gene>
    <name evidence="2" type="ORF">LPMP_292250</name>
</gene>
<keyword evidence="3" id="KW-1185">Reference proteome</keyword>
<dbReference type="KEGG" id="lpan:LPMP_292250"/>
<dbReference type="Proteomes" id="UP000063063">
    <property type="component" value="Chromosome 29"/>
</dbReference>
<sequence>MITTLSSHAASYDEEVQGDSSKALAEKPFVDCVLIDIPIKYSRAFSFLRGIQLFFLDVVRKLNRVGMRDKRILFVTDCTINVASSQGQVSRGAKVEDIAELICNAETRAIGVRMRTRPFAITPQDFVRWNCFHEMSVDFLLLATSAAQYASLLQVMRFVYHTRTHEVLQCRPLRKREVWSASLVLAPDGSRVKKALQCHAITPILLGGSTSTATSCATRSQETSEHPGVAHVPSQSVALSAAIPESTSSSRQDMSATASTPRSPHSCGIRSFPPTSGAGGHRTALESLLLRLGSSVPLPLARFFGGTVVVPTAATLYCSNLLKSENVPNTSSEKDRSTTRVQPRLNLDKTAATGQPSDASGVFTSCNRERLTAVVARSRTTREDFETKATEPQLRDAELCHFRYSKECQLDEWMLRPNSFALNPYTSRYASSLWSPCSVASGSDIFYPMDDVKKTRPALSFPVVAHQ</sequence>
<protein>
    <submittedName>
        <fullName evidence="2">Uncharacterized protein</fullName>
    </submittedName>
</protein>
<dbReference type="AlphaFoldDB" id="A0A088SEI3"/>
<accession>A0A088SEI3</accession>
<dbReference type="GeneID" id="22576988"/>
<dbReference type="eggNOG" id="ENOG502SHBZ">
    <property type="taxonomic scope" value="Eukaryota"/>
</dbReference>
<evidence type="ECO:0000313" key="2">
    <source>
        <dbReference type="EMBL" id="AIO00172.1"/>
    </source>
</evidence>
<evidence type="ECO:0000256" key="1">
    <source>
        <dbReference type="SAM" id="MobiDB-lite"/>
    </source>
</evidence>
<feature type="region of interest" description="Disordered" evidence="1">
    <location>
        <begin position="242"/>
        <end position="280"/>
    </location>
</feature>
<feature type="region of interest" description="Disordered" evidence="1">
    <location>
        <begin position="327"/>
        <end position="359"/>
    </location>
</feature>
<dbReference type="VEuPathDB" id="TriTrypDB:LPAL13_290024700"/>
<organism evidence="2 3">
    <name type="scientific">Leishmania panamensis</name>
    <dbReference type="NCBI Taxonomy" id="5679"/>
    <lineage>
        <taxon>Eukaryota</taxon>
        <taxon>Discoba</taxon>
        <taxon>Euglenozoa</taxon>
        <taxon>Kinetoplastea</taxon>
        <taxon>Metakinetoplastina</taxon>
        <taxon>Trypanosomatida</taxon>
        <taxon>Trypanosomatidae</taxon>
        <taxon>Leishmaniinae</taxon>
        <taxon>Leishmania</taxon>
        <taxon>Leishmania guyanensis species complex</taxon>
    </lineage>
</organism>
<name>A0A088SEI3_LEIPA</name>
<proteinExistence type="predicted"/>
<evidence type="ECO:0000313" key="3">
    <source>
        <dbReference type="Proteomes" id="UP000063063"/>
    </source>
</evidence>
<feature type="compositionally biased region" description="Polar residues" evidence="1">
    <location>
        <begin position="245"/>
        <end position="263"/>
    </location>
</feature>
<dbReference type="RefSeq" id="XP_010700829.1">
    <property type="nucleotide sequence ID" value="XM_010702527.1"/>
</dbReference>
<dbReference type="EMBL" id="CP009398">
    <property type="protein sequence ID" value="AIO00172.1"/>
    <property type="molecule type" value="Genomic_DNA"/>
</dbReference>
<dbReference type="VEuPathDB" id="TriTrypDB:LPMP_292250"/>
<reference evidence="2 3" key="1">
    <citation type="journal article" date="2015" name="Sci. Rep.">
        <title>The genome of Leishmania panamensis: insights into genomics of the L. (Viannia) subgenus.</title>
        <authorList>
            <person name="Llanes A."/>
            <person name="Restrepo C.M."/>
            <person name="Vecchio G.D."/>
            <person name="Anguizola F.J."/>
            <person name="Lleonart R."/>
        </authorList>
    </citation>
    <scope>NUCLEOTIDE SEQUENCE [LARGE SCALE GENOMIC DNA]</scope>
    <source>
        <strain evidence="2 3">MHOM/PA/94/PSC-1</strain>
    </source>
</reference>